<dbReference type="InterPro" id="IPR013578">
    <property type="entry name" value="Peptidase_M16C_assoc"/>
</dbReference>
<protein>
    <submittedName>
        <fullName evidence="2">Peptidase M16 inactive domain protein</fullName>
        <ecNumber evidence="2">3.4.24.-</ecNumber>
    </submittedName>
</protein>
<dbReference type="SUPFAM" id="SSF63411">
    <property type="entry name" value="LuxS/MPP-like metallohydrolase"/>
    <property type="match status" value="4"/>
</dbReference>
<dbReference type="GO" id="GO:0004222">
    <property type="term" value="F:metalloendopeptidase activity"/>
    <property type="evidence" value="ECO:0007669"/>
    <property type="project" value="TreeGrafter"/>
</dbReference>
<dbReference type="GO" id="GO:0046872">
    <property type="term" value="F:metal ion binding"/>
    <property type="evidence" value="ECO:0007669"/>
    <property type="project" value="InterPro"/>
</dbReference>
<dbReference type="Pfam" id="PF22516">
    <property type="entry name" value="PreP_C"/>
    <property type="match status" value="1"/>
</dbReference>
<evidence type="ECO:0000313" key="2">
    <source>
        <dbReference type="EMBL" id="SLM12499.1"/>
    </source>
</evidence>
<keyword evidence="2" id="KW-0378">Hydrolase</keyword>
<dbReference type="PANTHER" id="PTHR43016:SF13">
    <property type="entry name" value="PRESEQUENCE PROTEASE, MITOCHONDRIAL"/>
    <property type="match status" value="1"/>
</dbReference>
<gene>
    <name evidence="2" type="ORF">SPIROBIBN47_250066</name>
</gene>
<dbReference type="EC" id="3.4.24.-" evidence="2"/>
<dbReference type="AlphaFoldDB" id="A0A3P3XIW6"/>
<sequence>MSFILQKETAVPELDSILRLYRHEQTGARLLSVINKDENKVFGITFRTPPRRSDGVAHILEHSVLCGSRKYPVKEPFVELMKGSLNTFLNAMTYPDKTCYPVASTNLKDFYNLVDVYLDAVFYPNLTEYTFLQEGWHYEVDPQTKEFSYKGVVFNEMKGAYSDPEDMHDDLCRRSLYPDTSYGLDSGGDPLEIPTLSYQEFLDFHKKYYHPSNSFIFFYGDDDPERRLALMEEWLAPFGLASIDSLPQAQMRFDEPRYIEYMYQAGEQDQPKAYAAVNWALRGHGNVLHAMQASILFHILTGTSASPLRKALIESGLGEDLAGFGYSEELLQTAFSVGLKGVEPTNVREVEKLIFSTLEALAREGIEKDAIEASLNTIEFALREKNTGRYPRGLAVMLEALNEWLYNQDPIEALAFAGPLEKTKKAYADNPRLFSELIDELLVGNTHRTTVVLLPSPDANKAREEAEKAMLDKARMAFSDAELAQIMRATDELRRLQDTPDSPEALATIPVLSLEDIPKEAPVLPSELLLLTETPQEGGTVAQGKQSAMDARRSETASSAFYHELATGGIVYLDLGFSFAKLESRLLPYVSLLGRLLLEMGTDKESYVQLIQRIGINTGGIRSTSVSASRWDSREPSPWFFLRAKALPEKAESLADILIDILTGARFDNPERLRQIVLEEKAQAEAMLVPAATRMVSLRLRSRFNPADWASERLYGIEHLFFLRSLAQKIESDWPSVLADIEDVRRAILVRDNLIVNVTTDRATLNSCIPALRRIVKALSPERAHVTSGTRSARNSWIHEAISACDPASVSKPAAETLELPAQVNSVGMILPLWNSKAPAGAWLVVTKFLDTTYLWEQVRVIGGAYGGYSNLDLASGLLLLLSYRDPNIERTLDVYRNVAAFLKTCSVPPEEIQKSIIGTIGDIDAYQLPDAKGFNALMNTLTGYTQEARQQIRDSILAASPDDFRHLGALIEEALGTSMTGVLGAPDRIEQALHALPAPLERLSMY</sequence>
<dbReference type="InterPro" id="IPR011765">
    <property type="entry name" value="Pept_M16_N"/>
</dbReference>
<dbReference type="FunFam" id="3.30.830.10:FF:000034">
    <property type="entry name" value="presequence protease 1, chloroplastic/mitochondrial"/>
    <property type="match status" value="1"/>
</dbReference>
<dbReference type="Pfam" id="PF08367">
    <property type="entry name" value="M16C_assoc"/>
    <property type="match status" value="1"/>
</dbReference>
<dbReference type="EMBL" id="FWDM01000018">
    <property type="protein sequence ID" value="SLM12499.1"/>
    <property type="molecule type" value="Genomic_DNA"/>
</dbReference>
<feature type="domain" description="Peptidase M16C associated" evidence="1">
    <location>
        <begin position="453"/>
        <end position="726"/>
    </location>
</feature>
<dbReference type="SMART" id="SM01264">
    <property type="entry name" value="M16C_associated"/>
    <property type="match status" value="1"/>
</dbReference>
<accession>A0A3P3XIW6</accession>
<organism evidence="2">
    <name type="scientific">uncultured spirochete</name>
    <dbReference type="NCBI Taxonomy" id="156406"/>
    <lineage>
        <taxon>Bacteria</taxon>
        <taxon>Pseudomonadati</taxon>
        <taxon>Spirochaetota</taxon>
        <taxon>Spirochaetia</taxon>
        <taxon>Spirochaetales</taxon>
        <taxon>environmental samples</taxon>
    </lineage>
</organism>
<name>A0A3P3XIW6_9SPIR</name>
<dbReference type="Gene3D" id="3.30.830.10">
    <property type="entry name" value="Metalloenzyme, LuxS/M16 peptidase-like"/>
    <property type="match status" value="4"/>
</dbReference>
<reference evidence="2" key="1">
    <citation type="submission" date="2017-02" db="EMBL/GenBank/DDBJ databases">
        <authorList>
            <person name="Regsiter A."/>
            <person name="William W."/>
        </authorList>
    </citation>
    <scope>NUCLEOTIDE SEQUENCE</scope>
    <source>
        <strain evidence="2">Bib</strain>
    </source>
</reference>
<dbReference type="PANTHER" id="PTHR43016">
    <property type="entry name" value="PRESEQUENCE PROTEASE"/>
    <property type="match status" value="1"/>
</dbReference>
<proteinExistence type="predicted"/>
<dbReference type="InterPro" id="IPR055130">
    <property type="entry name" value="PreP_C"/>
</dbReference>
<dbReference type="Pfam" id="PF05193">
    <property type="entry name" value="Peptidase_M16_C"/>
    <property type="match status" value="1"/>
</dbReference>
<dbReference type="Pfam" id="PF00675">
    <property type="entry name" value="Peptidase_M16"/>
    <property type="match status" value="1"/>
</dbReference>
<dbReference type="InterPro" id="IPR007863">
    <property type="entry name" value="Peptidase_M16_C"/>
</dbReference>
<evidence type="ECO:0000259" key="1">
    <source>
        <dbReference type="SMART" id="SM01264"/>
    </source>
</evidence>
<dbReference type="InterPro" id="IPR011249">
    <property type="entry name" value="Metalloenz_LuxS/M16"/>
</dbReference>
<dbReference type="GO" id="GO:0016485">
    <property type="term" value="P:protein processing"/>
    <property type="evidence" value="ECO:0007669"/>
    <property type="project" value="TreeGrafter"/>
</dbReference>